<dbReference type="EMBL" id="CAJNOR010000259">
    <property type="protein sequence ID" value="CAF0858450.1"/>
    <property type="molecule type" value="Genomic_DNA"/>
</dbReference>
<organism evidence="3 5">
    <name type="scientific">Adineta ricciae</name>
    <name type="common">Rotifer</name>
    <dbReference type="NCBI Taxonomy" id="249248"/>
    <lineage>
        <taxon>Eukaryota</taxon>
        <taxon>Metazoa</taxon>
        <taxon>Spiralia</taxon>
        <taxon>Gnathifera</taxon>
        <taxon>Rotifera</taxon>
        <taxon>Eurotatoria</taxon>
        <taxon>Bdelloidea</taxon>
        <taxon>Adinetida</taxon>
        <taxon>Adinetidae</taxon>
        <taxon>Adineta</taxon>
    </lineage>
</organism>
<feature type="compositionally biased region" description="Basic and acidic residues" evidence="1">
    <location>
        <begin position="1"/>
        <end position="13"/>
    </location>
</feature>
<dbReference type="Proteomes" id="UP000663852">
    <property type="component" value="Unassembled WGS sequence"/>
</dbReference>
<name>A0A814PY85_ADIRI</name>
<accession>A0A814PY85</accession>
<evidence type="ECO:0000313" key="4">
    <source>
        <dbReference type="Proteomes" id="UP000663828"/>
    </source>
</evidence>
<evidence type="ECO:0000256" key="1">
    <source>
        <dbReference type="SAM" id="MobiDB-lite"/>
    </source>
</evidence>
<comment type="caution">
    <text evidence="3">The sequence shown here is derived from an EMBL/GenBank/DDBJ whole genome shotgun (WGS) entry which is preliminary data.</text>
</comment>
<gene>
    <name evidence="3" type="ORF">EDS130_LOCUS20603</name>
    <name evidence="2" type="ORF">XAT740_LOCUS5857</name>
</gene>
<sequence length="70" mass="7969">MPKPADDQTHEGDSIYPFDNDDQPMHSMISLYWNGGEKISESEDSTTYQSTSSSMKYPSLVKIVPFNYND</sequence>
<evidence type="ECO:0000313" key="3">
    <source>
        <dbReference type="EMBL" id="CAF1112603.1"/>
    </source>
</evidence>
<feature type="region of interest" description="Disordered" evidence="1">
    <location>
        <begin position="1"/>
        <end position="23"/>
    </location>
</feature>
<dbReference type="EMBL" id="CAJNOJ010000101">
    <property type="protein sequence ID" value="CAF1112603.1"/>
    <property type="molecule type" value="Genomic_DNA"/>
</dbReference>
<keyword evidence="4" id="KW-1185">Reference proteome</keyword>
<protein>
    <submittedName>
        <fullName evidence="3">Uncharacterized protein</fullName>
    </submittedName>
</protein>
<proteinExistence type="predicted"/>
<dbReference type="Proteomes" id="UP000663828">
    <property type="component" value="Unassembled WGS sequence"/>
</dbReference>
<evidence type="ECO:0000313" key="2">
    <source>
        <dbReference type="EMBL" id="CAF0858450.1"/>
    </source>
</evidence>
<evidence type="ECO:0000313" key="5">
    <source>
        <dbReference type="Proteomes" id="UP000663852"/>
    </source>
</evidence>
<dbReference type="AlphaFoldDB" id="A0A814PY85"/>
<reference evidence="3" key="1">
    <citation type="submission" date="2021-02" db="EMBL/GenBank/DDBJ databases">
        <authorList>
            <person name="Nowell W R."/>
        </authorList>
    </citation>
    <scope>NUCLEOTIDE SEQUENCE</scope>
</reference>